<feature type="non-terminal residue" evidence="2">
    <location>
        <position position="487"/>
    </location>
</feature>
<sequence length="487" mass="52831">MAMDDEIVPCSLSASEDNSVPIPGSEPCQVDLQQGNQRKRRRTPSSSDSLALVPIEPAHNAAPDSTAALKSLLDQHMGEFVAATNKRLSDFLTQVSSVQLAMDAKLNQLKLDNDTVAVKYIAKSEESIYKKFAALEARAQHKTAEAEVCAQEKIAQAVAQCSARCANHLADTENAFSDRLSSLEDLFKKSTCNNSLPDFNTFLSLFAQFRDETAARFLALDDRLANVAQPCAASHAVPLAAPDAAPTPCANPAHPPVFTPDRLDTNAPRMEPSRIPVVHVSAANAGTSGDGVNSKKFPDQILSLVTKAFGEFKRLSLIEERSSEFLSKLESFKTSGSLPRNLLVKPPKITINDAEGNSLLSSSLDSIQSENNRCFLDAYIAALSKASTNHKRAISQATELFFDSLKGTYIAIEQIHLFGSFSVPSGDWFQGALQEYNLLCNSFQIDHALKNAARAQTDFVRQQSCDEAMAEADHLPADPSISEIINT</sequence>
<protein>
    <submittedName>
        <fullName evidence="2">Uncharacterized protein</fullName>
    </submittedName>
</protein>
<dbReference type="AlphaFoldDB" id="A0AA38GIR3"/>
<organism evidence="2 3">
    <name type="scientific">Taxus chinensis</name>
    <name type="common">Chinese yew</name>
    <name type="synonym">Taxus wallichiana var. chinensis</name>
    <dbReference type="NCBI Taxonomy" id="29808"/>
    <lineage>
        <taxon>Eukaryota</taxon>
        <taxon>Viridiplantae</taxon>
        <taxon>Streptophyta</taxon>
        <taxon>Embryophyta</taxon>
        <taxon>Tracheophyta</taxon>
        <taxon>Spermatophyta</taxon>
        <taxon>Pinopsida</taxon>
        <taxon>Pinidae</taxon>
        <taxon>Conifers II</taxon>
        <taxon>Cupressales</taxon>
        <taxon>Taxaceae</taxon>
        <taxon>Taxus</taxon>
    </lineage>
</organism>
<accession>A0AA38GIR3</accession>
<feature type="region of interest" description="Disordered" evidence="1">
    <location>
        <begin position="1"/>
        <end position="49"/>
    </location>
</feature>
<gene>
    <name evidence="2" type="ORF">KI387_004205</name>
</gene>
<reference evidence="2 3" key="1">
    <citation type="journal article" date="2021" name="Nat. Plants">
        <title>The Taxus genome provides insights into paclitaxel biosynthesis.</title>
        <authorList>
            <person name="Xiong X."/>
            <person name="Gou J."/>
            <person name="Liao Q."/>
            <person name="Li Y."/>
            <person name="Zhou Q."/>
            <person name="Bi G."/>
            <person name="Li C."/>
            <person name="Du R."/>
            <person name="Wang X."/>
            <person name="Sun T."/>
            <person name="Guo L."/>
            <person name="Liang H."/>
            <person name="Lu P."/>
            <person name="Wu Y."/>
            <person name="Zhang Z."/>
            <person name="Ro D.K."/>
            <person name="Shang Y."/>
            <person name="Huang S."/>
            <person name="Yan J."/>
        </authorList>
    </citation>
    <scope>NUCLEOTIDE SEQUENCE [LARGE SCALE GENOMIC DNA]</scope>
    <source>
        <strain evidence="2">Ta-2019</strain>
    </source>
</reference>
<evidence type="ECO:0000313" key="3">
    <source>
        <dbReference type="Proteomes" id="UP000824469"/>
    </source>
</evidence>
<dbReference type="Proteomes" id="UP000824469">
    <property type="component" value="Unassembled WGS sequence"/>
</dbReference>
<name>A0AA38GIR3_TAXCH</name>
<evidence type="ECO:0000256" key="1">
    <source>
        <dbReference type="SAM" id="MobiDB-lite"/>
    </source>
</evidence>
<keyword evidence="3" id="KW-1185">Reference proteome</keyword>
<comment type="caution">
    <text evidence="2">The sequence shown here is derived from an EMBL/GenBank/DDBJ whole genome shotgun (WGS) entry which is preliminary data.</text>
</comment>
<evidence type="ECO:0000313" key="2">
    <source>
        <dbReference type="EMBL" id="KAH9324027.1"/>
    </source>
</evidence>
<dbReference type="EMBL" id="JAHRHJ020000002">
    <property type="protein sequence ID" value="KAH9324027.1"/>
    <property type="molecule type" value="Genomic_DNA"/>
</dbReference>
<proteinExistence type="predicted"/>